<accession>A0A1H9VWF3</accession>
<dbReference type="Pfam" id="PF14492">
    <property type="entry name" value="EFG_III"/>
    <property type="match status" value="1"/>
</dbReference>
<dbReference type="InterPro" id="IPR047872">
    <property type="entry name" value="EFG_IV"/>
</dbReference>
<dbReference type="Gene3D" id="3.40.50.300">
    <property type="entry name" value="P-loop containing nucleotide triphosphate hydrolases"/>
    <property type="match status" value="1"/>
</dbReference>
<evidence type="ECO:0000256" key="1">
    <source>
        <dbReference type="ARBA" id="ARBA00022741"/>
    </source>
</evidence>
<dbReference type="PANTHER" id="PTHR43261:SF6">
    <property type="entry name" value="ELONGATION FACTOR G-LIKE PROTEIN"/>
    <property type="match status" value="1"/>
</dbReference>
<dbReference type="Pfam" id="PF22042">
    <property type="entry name" value="EF-G_D2"/>
    <property type="match status" value="1"/>
</dbReference>
<dbReference type="InterPro" id="IPR005225">
    <property type="entry name" value="Small_GTP-bd"/>
</dbReference>
<organism evidence="5 6">
    <name type="scientific">Pedococcus cremeus</name>
    <dbReference type="NCBI Taxonomy" id="587636"/>
    <lineage>
        <taxon>Bacteria</taxon>
        <taxon>Bacillati</taxon>
        <taxon>Actinomycetota</taxon>
        <taxon>Actinomycetes</taxon>
        <taxon>Micrococcales</taxon>
        <taxon>Intrasporangiaceae</taxon>
        <taxon>Pedococcus</taxon>
    </lineage>
</organism>
<dbReference type="InterPro" id="IPR020568">
    <property type="entry name" value="Ribosomal_Su5_D2-typ_SF"/>
</dbReference>
<dbReference type="Pfam" id="PF00009">
    <property type="entry name" value="GTP_EFTU"/>
    <property type="match status" value="1"/>
</dbReference>
<dbReference type="InterPro" id="IPR041095">
    <property type="entry name" value="EFG_II"/>
</dbReference>
<protein>
    <submittedName>
        <fullName evidence="5">Translation elongation factor 2 (EF-2/EF-G)</fullName>
    </submittedName>
</protein>
<dbReference type="CDD" id="cd03713">
    <property type="entry name" value="EFG_mtEFG_C"/>
    <property type="match status" value="1"/>
</dbReference>
<dbReference type="CDD" id="cd16262">
    <property type="entry name" value="EFG_III"/>
    <property type="match status" value="1"/>
</dbReference>
<dbReference type="GO" id="GO:0032790">
    <property type="term" value="P:ribosome disassembly"/>
    <property type="evidence" value="ECO:0007669"/>
    <property type="project" value="TreeGrafter"/>
</dbReference>
<dbReference type="EMBL" id="FOHB01000004">
    <property type="protein sequence ID" value="SES25851.1"/>
    <property type="molecule type" value="Genomic_DNA"/>
</dbReference>
<evidence type="ECO:0000256" key="2">
    <source>
        <dbReference type="ARBA" id="ARBA00023134"/>
    </source>
</evidence>
<gene>
    <name evidence="5" type="ORF">SAMN05216199_2603</name>
</gene>
<keyword evidence="2" id="KW-0342">GTP-binding</keyword>
<dbReference type="SUPFAM" id="SSF52540">
    <property type="entry name" value="P-loop containing nucleoside triphosphate hydrolases"/>
    <property type="match status" value="1"/>
</dbReference>
<dbReference type="GO" id="GO:0003924">
    <property type="term" value="F:GTPase activity"/>
    <property type="evidence" value="ECO:0007669"/>
    <property type="project" value="InterPro"/>
</dbReference>
<evidence type="ECO:0000313" key="5">
    <source>
        <dbReference type="EMBL" id="SES25851.1"/>
    </source>
</evidence>
<dbReference type="InterPro" id="IPR053905">
    <property type="entry name" value="EF-G-like_DII"/>
</dbReference>
<keyword evidence="1" id="KW-0547">Nucleotide-binding</keyword>
<dbReference type="Pfam" id="PF03764">
    <property type="entry name" value="EFG_IV"/>
    <property type="match status" value="1"/>
</dbReference>
<dbReference type="Gene3D" id="3.30.70.240">
    <property type="match status" value="1"/>
</dbReference>
<dbReference type="SMART" id="SM00838">
    <property type="entry name" value="EFG_C"/>
    <property type="match status" value="1"/>
</dbReference>
<dbReference type="InterPro" id="IPR035649">
    <property type="entry name" value="EFG_V"/>
</dbReference>
<dbReference type="NCBIfam" id="NF009381">
    <property type="entry name" value="PRK12740.1-5"/>
    <property type="match status" value="1"/>
</dbReference>
<feature type="domain" description="Tr-type G" evidence="4">
    <location>
        <begin position="17"/>
        <end position="274"/>
    </location>
</feature>
<dbReference type="PROSITE" id="PS51722">
    <property type="entry name" value="G_TR_2"/>
    <property type="match status" value="1"/>
</dbReference>
<dbReference type="InterPro" id="IPR009022">
    <property type="entry name" value="EFG_III"/>
</dbReference>
<dbReference type="AlphaFoldDB" id="A0A1H9VWF3"/>
<dbReference type="PANTHER" id="PTHR43261">
    <property type="entry name" value="TRANSLATION ELONGATION FACTOR G-RELATED"/>
    <property type="match status" value="1"/>
</dbReference>
<dbReference type="GO" id="GO:0005525">
    <property type="term" value="F:GTP binding"/>
    <property type="evidence" value="ECO:0007669"/>
    <property type="project" value="UniProtKB-KW"/>
</dbReference>
<dbReference type="SUPFAM" id="SSF50447">
    <property type="entry name" value="Translation proteins"/>
    <property type="match status" value="1"/>
</dbReference>
<dbReference type="GO" id="GO:0003746">
    <property type="term" value="F:translation elongation factor activity"/>
    <property type="evidence" value="ECO:0007669"/>
    <property type="project" value="UniProtKB-KW"/>
</dbReference>
<dbReference type="FunFam" id="3.30.70.240:FF:000001">
    <property type="entry name" value="Elongation factor G"/>
    <property type="match status" value="1"/>
</dbReference>
<dbReference type="Gene3D" id="3.30.230.10">
    <property type="match status" value="1"/>
</dbReference>
<dbReference type="Proteomes" id="UP000199019">
    <property type="component" value="Unassembled WGS sequence"/>
</dbReference>
<keyword evidence="6" id="KW-1185">Reference proteome</keyword>
<keyword evidence="5" id="KW-0251">Elongation factor</keyword>
<dbReference type="InterPro" id="IPR009000">
    <property type="entry name" value="Transl_B-barrel_sf"/>
</dbReference>
<dbReference type="InterPro" id="IPR027417">
    <property type="entry name" value="P-loop_NTPase"/>
</dbReference>
<dbReference type="InterPro" id="IPR000640">
    <property type="entry name" value="EFG_V-like"/>
</dbReference>
<evidence type="ECO:0000259" key="4">
    <source>
        <dbReference type="PROSITE" id="PS51722"/>
    </source>
</evidence>
<name>A0A1H9VWF3_9MICO</name>
<evidence type="ECO:0000313" key="6">
    <source>
        <dbReference type="Proteomes" id="UP000199019"/>
    </source>
</evidence>
<sequence>MNRAADAREVRDPVSPDQIRNVVLVGPTGAGKTALFDRLVAATVPGRRPREIHEPSLALSVASVERNGVFVNVLDTPGHPDFVGEVRAGLRAADAALFVVSAVDGLDEATRLLWRECEVLGMPRAVAVTRLDGARGDFQSTVAMCQRTFGDAQPLQVPVMGGGSVVGTLNLLRRTVRDHTGEEPVHRDPDATEAGLIDEQRGALIESVIEESEDESLLERYLGGEEIDLEAVVADLRTAVATARFFPVLPTHAPNGVGVDDVFDLIERGFPSPVSSRIPAVYTPVGADFGEVTCDPDGPLVAEVVRTTTDPYVGRLSLVRVFSGTLRPDDPVHVSGHLSQFAGRSLEGHGDHDSDDERVGPLSASLGDEMRPKSAAIAGDIALVAKISGVETSDTLSGKDKPALVEPWVLPEPLLPVAIHAKSKGDEDKLGTALQRIVAEDVTMRLEHNPETHQVVLWAMGPAHVDQLISALRDRFHVEVEVEQLRTSLRETFTRSVEVQGRLVKQSGGHGQYAVCKIQVEPLERGSGFEFVDKVVGGAVPRQFIPSVEKGARAQLEKGVLAGYPCVDVRVTLLDGKAHSVDSSDMAFQTAAAQALREAANESTVSLLEPIDAVDITVADEALGSVLADLRGRRGQVHGTEPGELAGYTVVHAEVPQYELSRYPIDLRSVSHGTGTFTRAFVRYDYMPAQLSREVAARDGERSA</sequence>
<reference evidence="6" key="1">
    <citation type="submission" date="2016-10" db="EMBL/GenBank/DDBJ databases">
        <authorList>
            <person name="Varghese N."/>
            <person name="Submissions S."/>
        </authorList>
    </citation>
    <scope>NUCLEOTIDE SEQUENCE [LARGE SCALE GENOMIC DNA]</scope>
    <source>
        <strain evidence="6">CGMCC 1.6963</strain>
    </source>
</reference>
<dbReference type="SUPFAM" id="SSF54980">
    <property type="entry name" value="EF-G C-terminal domain-like"/>
    <property type="match status" value="2"/>
</dbReference>
<keyword evidence="5" id="KW-0648">Protein biosynthesis</keyword>
<dbReference type="Gene3D" id="3.30.70.870">
    <property type="entry name" value="Elongation Factor G (Translational Gtpase), domain 3"/>
    <property type="match status" value="1"/>
</dbReference>
<feature type="compositionally biased region" description="Basic and acidic residues" evidence="3">
    <location>
        <begin position="346"/>
        <end position="359"/>
    </location>
</feature>
<feature type="region of interest" description="Disordered" evidence="3">
    <location>
        <begin position="343"/>
        <end position="367"/>
    </location>
</feature>
<dbReference type="InterPro" id="IPR014721">
    <property type="entry name" value="Ribsml_uS5_D2-typ_fold_subgr"/>
</dbReference>
<evidence type="ECO:0000256" key="3">
    <source>
        <dbReference type="SAM" id="MobiDB-lite"/>
    </source>
</evidence>
<dbReference type="CDD" id="cd01434">
    <property type="entry name" value="EFG_mtEFG1_IV"/>
    <property type="match status" value="1"/>
</dbReference>
<dbReference type="Pfam" id="PF00679">
    <property type="entry name" value="EFG_C"/>
    <property type="match status" value="1"/>
</dbReference>
<dbReference type="FunFam" id="3.30.230.10:FF:000003">
    <property type="entry name" value="Elongation factor G"/>
    <property type="match status" value="1"/>
</dbReference>
<proteinExistence type="predicted"/>
<dbReference type="NCBIfam" id="NF009377">
    <property type="entry name" value="PRK12740.1-1"/>
    <property type="match status" value="1"/>
</dbReference>
<dbReference type="SMART" id="SM00889">
    <property type="entry name" value="EFG_IV"/>
    <property type="match status" value="1"/>
</dbReference>
<dbReference type="InterPro" id="IPR000795">
    <property type="entry name" value="T_Tr_GTP-bd_dom"/>
</dbReference>
<dbReference type="Gene3D" id="2.40.30.10">
    <property type="entry name" value="Translation factors"/>
    <property type="match status" value="1"/>
</dbReference>
<dbReference type="RefSeq" id="WP_091758755.1">
    <property type="nucleotide sequence ID" value="NZ_FOHB01000004.1"/>
</dbReference>
<dbReference type="SUPFAM" id="SSF54211">
    <property type="entry name" value="Ribosomal protein S5 domain 2-like"/>
    <property type="match status" value="1"/>
</dbReference>
<dbReference type="InterPro" id="IPR035647">
    <property type="entry name" value="EFG_III/V"/>
</dbReference>
<dbReference type="NCBIfam" id="TIGR00231">
    <property type="entry name" value="small_GTP"/>
    <property type="match status" value="1"/>
</dbReference>
<dbReference type="OrthoDB" id="9801472at2"/>
<dbReference type="InterPro" id="IPR005517">
    <property type="entry name" value="Transl_elong_EFG/EF2_IV"/>
</dbReference>
<dbReference type="STRING" id="587636.SAMN05216199_2603"/>